<gene>
    <name evidence="2" type="ORF">CCAM_LOCUS25892</name>
</gene>
<dbReference type="Proteomes" id="UP000595140">
    <property type="component" value="Unassembled WGS sequence"/>
</dbReference>
<feature type="region of interest" description="Disordered" evidence="1">
    <location>
        <begin position="1"/>
        <end position="51"/>
    </location>
</feature>
<feature type="compositionally biased region" description="Acidic residues" evidence="1">
    <location>
        <begin position="29"/>
        <end position="42"/>
    </location>
</feature>
<dbReference type="AlphaFoldDB" id="A0A484M7V9"/>
<name>A0A484M7V9_9ASTE</name>
<dbReference type="EMBL" id="OOIL02002698">
    <property type="protein sequence ID" value="VFQ84116.1"/>
    <property type="molecule type" value="Genomic_DNA"/>
</dbReference>
<evidence type="ECO:0000256" key="1">
    <source>
        <dbReference type="SAM" id="MobiDB-lite"/>
    </source>
</evidence>
<dbReference type="OrthoDB" id="1293041at2759"/>
<evidence type="ECO:0000313" key="3">
    <source>
        <dbReference type="Proteomes" id="UP000595140"/>
    </source>
</evidence>
<keyword evidence="3" id="KW-1185">Reference proteome</keyword>
<accession>A0A484M7V9</accession>
<organism evidence="2 3">
    <name type="scientific">Cuscuta campestris</name>
    <dbReference type="NCBI Taxonomy" id="132261"/>
    <lineage>
        <taxon>Eukaryota</taxon>
        <taxon>Viridiplantae</taxon>
        <taxon>Streptophyta</taxon>
        <taxon>Embryophyta</taxon>
        <taxon>Tracheophyta</taxon>
        <taxon>Spermatophyta</taxon>
        <taxon>Magnoliopsida</taxon>
        <taxon>eudicotyledons</taxon>
        <taxon>Gunneridae</taxon>
        <taxon>Pentapetalae</taxon>
        <taxon>asterids</taxon>
        <taxon>lamiids</taxon>
        <taxon>Solanales</taxon>
        <taxon>Convolvulaceae</taxon>
        <taxon>Cuscuteae</taxon>
        <taxon>Cuscuta</taxon>
        <taxon>Cuscuta subgen. Grammica</taxon>
        <taxon>Cuscuta sect. Cleistogrammica</taxon>
    </lineage>
</organism>
<reference evidence="2 3" key="1">
    <citation type="submission" date="2018-04" db="EMBL/GenBank/DDBJ databases">
        <authorList>
            <person name="Vogel A."/>
        </authorList>
    </citation>
    <scope>NUCLEOTIDE SEQUENCE [LARGE SCALE GENOMIC DNA]</scope>
</reference>
<proteinExistence type="predicted"/>
<evidence type="ECO:0000313" key="2">
    <source>
        <dbReference type="EMBL" id="VFQ84116.1"/>
    </source>
</evidence>
<feature type="compositionally biased region" description="Basic and acidic residues" evidence="1">
    <location>
        <begin position="19"/>
        <end position="28"/>
    </location>
</feature>
<sequence length="307" mass="35198">MSLDHKRKISSDGLTANPKRREVSNKEETSDDDNDNEDEEMVPDSPYTSEDSNFSLGDISWIHFILNRQFVQVLSRKVETDFELKQLAKELFQSLRNAVEDGEQVSSIVAGVKKLFESDVFVQACVETYMEDPQLLVELEPNFNTEGKERMEALKRDMLFPSILQETQTNAIIRGVLTVVFGYWSDKDCYNEVSEAVNKELQKLHKPNNEPPVEMVYHDIPNIDVSPDIEGLKEALAIRYRDDPNQDYNQICEEVDSNKSYFEEKLNLSSDLPGMIPKRITRLVVAWVGKSLKLGGIDFVARREQNP</sequence>
<protein>
    <submittedName>
        <fullName evidence="2">Uncharacterized protein</fullName>
    </submittedName>
</protein>